<feature type="transmembrane region" description="Helical" evidence="1">
    <location>
        <begin position="12"/>
        <end position="32"/>
    </location>
</feature>
<dbReference type="Proteomes" id="UP001302949">
    <property type="component" value="Unassembled WGS sequence"/>
</dbReference>
<keyword evidence="3" id="KW-1185">Reference proteome</keyword>
<proteinExistence type="predicted"/>
<comment type="caution">
    <text evidence="2">The sequence shown here is derived from an EMBL/GenBank/DDBJ whole genome shotgun (WGS) entry which is preliminary data.</text>
</comment>
<dbReference type="InterPro" id="IPR032820">
    <property type="entry name" value="ATPase_put"/>
</dbReference>
<dbReference type="Pfam" id="PF09527">
    <property type="entry name" value="ATPase_gene1"/>
    <property type="match status" value="1"/>
</dbReference>
<name>A0ABU5Q7A5_9BACT</name>
<reference evidence="2 3" key="1">
    <citation type="submission" date="2023-12" db="EMBL/GenBank/DDBJ databases">
        <title>Novel species of the genus Arcicella isolated from rivers.</title>
        <authorList>
            <person name="Lu H."/>
        </authorList>
    </citation>
    <scope>NUCLEOTIDE SEQUENCE [LARGE SCALE GENOMIC DNA]</scope>
    <source>
        <strain evidence="2 3">KCTC 23307</strain>
    </source>
</reference>
<keyword evidence="1" id="KW-1133">Transmembrane helix</keyword>
<organism evidence="2 3">
    <name type="scientific">Arcicella rigui</name>
    <dbReference type="NCBI Taxonomy" id="797020"/>
    <lineage>
        <taxon>Bacteria</taxon>
        <taxon>Pseudomonadati</taxon>
        <taxon>Bacteroidota</taxon>
        <taxon>Cytophagia</taxon>
        <taxon>Cytophagales</taxon>
        <taxon>Flectobacillaceae</taxon>
        <taxon>Arcicella</taxon>
    </lineage>
</organism>
<feature type="transmembrane region" description="Helical" evidence="1">
    <location>
        <begin position="44"/>
        <end position="63"/>
    </location>
</feature>
<evidence type="ECO:0000313" key="3">
    <source>
        <dbReference type="Proteomes" id="UP001302949"/>
    </source>
</evidence>
<evidence type="ECO:0000256" key="1">
    <source>
        <dbReference type="SAM" id="Phobius"/>
    </source>
</evidence>
<dbReference type="EMBL" id="JAYFUM010000007">
    <property type="protein sequence ID" value="MEA5138736.1"/>
    <property type="molecule type" value="Genomic_DNA"/>
</dbReference>
<gene>
    <name evidence="2" type="ORF">VB248_06320</name>
</gene>
<keyword evidence="1" id="KW-0472">Membrane</keyword>
<accession>A0ABU5Q7A5</accession>
<keyword evidence="1" id="KW-0812">Transmembrane</keyword>
<protein>
    <submittedName>
        <fullName evidence="2">AtpZ/AtpI family protein</fullName>
    </submittedName>
</protein>
<dbReference type="RefSeq" id="WP_323295904.1">
    <property type="nucleotide sequence ID" value="NZ_JAYFUM010000007.1"/>
</dbReference>
<evidence type="ECO:0000313" key="2">
    <source>
        <dbReference type="EMBL" id="MEA5138736.1"/>
    </source>
</evidence>
<sequence length="69" mass="7786">MKQDSPNDNKYMRYMGAGTQMLVTIASGVFLGRWLDEKVGTQTPWFAVGCSLVFIFAGMYLFIKSIPKE</sequence>